<dbReference type="RefSeq" id="WP_114412456.1">
    <property type="nucleotide sequence ID" value="NZ_QPJQ01000021.1"/>
</dbReference>
<comment type="caution">
    <text evidence="2">The sequence shown here is derived from an EMBL/GenBank/DDBJ whole genome shotgun (WGS) entry which is preliminary data.</text>
</comment>
<dbReference type="OrthoDB" id="7584480at2"/>
<dbReference type="PANTHER" id="PTHR38444">
    <property type="entry name" value="ENTEROBACTIN BIOSYNTHESIS PROTEIN YBDZ"/>
    <property type="match status" value="1"/>
</dbReference>
<gene>
    <name evidence="2" type="ORF">DFP77_12123</name>
</gene>
<dbReference type="PANTHER" id="PTHR38444:SF1">
    <property type="entry name" value="ENTEROBACTIN BIOSYNTHESIS PROTEIN YBDZ"/>
    <property type="match status" value="1"/>
</dbReference>
<dbReference type="InterPro" id="IPR037407">
    <property type="entry name" value="MLP_fam"/>
</dbReference>
<evidence type="ECO:0000313" key="3">
    <source>
        <dbReference type="Proteomes" id="UP000253506"/>
    </source>
</evidence>
<dbReference type="GO" id="GO:0019290">
    <property type="term" value="P:siderophore biosynthetic process"/>
    <property type="evidence" value="ECO:0007669"/>
    <property type="project" value="TreeGrafter"/>
</dbReference>
<name>A0A368ZZ55_9GAMM</name>
<dbReference type="Proteomes" id="UP000253506">
    <property type="component" value="Unassembled WGS sequence"/>
</dbReference>
<reference evidence="2 3" key="1">
    <citation type="submission" date="2018-07" db="EMBL/GenBank/DDBJ databases">
        <title>Genomic Encyclopedia of Type Strains, Phase III (KMG-III): the genomes of soil and plant-associated and newly described type strains.</title>
        <authorList>
            <person name="Whitman W."/>
        </authorList>
    </citation>
    <scope>NUCLEOTIDE SEQUENCE [LARGE SCALE GENOMIC DNA]</scope>
    <source>
        <strain evidence="2 3">CECT 7731</strain>
    </source>
</reference>
<dbReference type="Pfam" id="PF03621">
    <property type="entry name" value="MbtH"/>
    <property type="match status" value="1"/>
</dbReference>
<organism evidence="2 3">
    <name type="scientific">Marinomonas foliarum</name>
    <dbReference type="NCBI Taxonomy" id="491950"/>
    <lineage>
        <taxon>Bacteria</taxon>
        <taxon>Pseudomonadati</taxon>
        <taxon>Pseudomonadota</taxon>
        <taxon>Gammaproteobacteria</taxon>
        <taxon>Oceanospirillales</taxon>
        <taxon>Oceanospirillaceae</taxon>
        <taxon>Marinomonas</taxon>
    </lineage>
</organism>
<dbReference type="InterPro" id="IPR005153">
    <property type="entry name" value="MbtH-like_dom"/>
</dbReference>
<accession>A0A368ZZ55</accession>
<dbReference type="GO" id="GO:0005829">
    <property type="term" value="C:cytosol"/>
    <property type="evidence" value="ECO:0007669"/>
    <property type="project" value="TreeGrafter"/>
</dbReference>
<feature type="domain" description="MbtH-like" evidence="1">
    <location>
        <begin position="7"/>
        <end position="57"/>
    </location>
</feature>
<dbReference type="SMART" id="SM00923">
    <property type="entry name" value="MbtH"/>
    <property type="match status" value="1"/>
</dbReference>
<evidence type="ECO:0000313" key="2">
    <source>
        <dbReference type="EMBL" id="RCX00524.1"/>
    </source>
</evidence>
<dbReference type="SUPFAM" id="SSF160582">
    <property type="entry name" value="MbtH-like"/>
    <property type="match status" value="1"/>
</dbReference>
<evidence type="ECO:0000259" key="1">
    <source>
        <dbReference type="SMART" id="SM00923"/>
    </source>
</evidence>
<protein>
    <submittedName>
        <fullName evidence="2">MbtH protein</fullName>
    </submittedName>
</protein>
<dbReference type="Gene3D" id="3.90.820.10">
    <property type="entry name" value="Structural Genomics, Unknown Function 30-nov-00 1gh9 Mol_id"/>
    <property type="match status" value="1"/>
</dbReference>
<sequence length="74" mass="8268">MSNEAINPFDDDSLAFLVLVNALQQHSLWPLFKTIPAGWQQAFGPSSRDNCLEYIETNWTDIRPQNSPSLSSGS</sequence>
<dbReference type="EMBL" id="QPJQ01000021">
    <property type="protein sequence ID" value="RCX00524.1"/>
    <property type="molecule type" value="Genomic_DNA"/>
</dbReference>
<dbReference type="AlphaFoldDB" id="A0A368ZZ55"/>
<proteinExistence type="predicted"/>
<dbReference type="InterPro" id="IPR038020">
    <property type="entry name" value="MbtH-like_sf"/>
</dbReference>